<protein>
    <submittedName>
        <fullName evidence="1">Uncharacterized protein</fullName>
    </submittedName>
</protein>
<gene>
    <name evidence="1" type="ORF">MNBD_CHLOROFLEXI01-1008</name>
</gene>
<reference evidence="1" key="1">
    <citation type="submission" date="2018-06" db="EMBL/GenBank/DDBJ databases">
        <authorList>
            <person name="Zhirakovskaya E."/>
        </authorList>
    </citation>
    <scope>NUCLEOTIDE SEQUENCE</scope>
</reference>
<evidence type="ECO:0000313" key="1">
    <source>
        <dbReference type="EMBL" id="VAW33299.1"/>
    </source>
</evidence>
<accession>A0A3B0V8U5</accession>
<organism evidence="1">
    <name type="scientific">hydrothermal vent metagenome</name>
    <dbReference type="NCBI Taxonomy" id="652676"/>
    <lineage>
        <taxon>unclassified sequences</taxon>
        <taxon>metagenomes</taxon>
        <taxon>ecological metagenomes</taxon>
    </lineage>
</organism>
<dbReference type="AlphaFoldDB" id="A0A3B0V8U5"/>
<proteinExistence type="predicted"/>
<dbReference type="EMBL" id="UOEU01000439">
    <property type="protein sequence ID" value="VAW33299.1"/>
    <property type="molecule type" value="Genomic_DNA"/>
</dbReference>
<name>A0A3B0V8U5_9ZZZZ</name>
<sequence length="39" mass="4597">MPYLTDTIRETNPEWQTMFDELEKATTLSLLIIAAWQLL</sequence>
<feature type="non-terminal residue" evidence="1">
    <location>
        <position position="39"/>
    </location>
</feature>